<protein>
    <recommendedName>
        <fullName evidence="6">Galactose oxidase</fullName>
    </recommendedName>
</protein>
<dbReference type="InterPro" id="IPR014756">
    <property type="entry name" value="Ig_E-set"/>
</dbReference>
<dbReference type="InterPro" id="IPR037293">
    <property type="entry name" value="Gal_Oxidase_central_sf"/>
</dbReference>
<dbReference type="PANTHER" id="PTHR32208:SF57">
    <property type="entry name" value="F14L17.20 PROTEIN"/>
    <property type="match status" value="1"/>
</dbReference>
<dbReference type="Gene3D" id="2.60.40.10">
    <property type="entry name" value="Immunoglobulins"/>
    <property type="match status" value="1"/>
</dbReference>
<dbReference type="InterPro" id="IPR011043">
    <property type="entry name" value="Gal_Oxase/kelch_b-propeller"/>
</dbReference>
<accession>A0AAN7LNL9</accession>
<dbReference type="SUPFAM" id="SSF81296">
    <property type="entry name" value="E set domains"/>
    <property type="match status" value="1"/>
</dbReference>
<keyword evidence="5" id="KW-1185">Reference proteome</keyword>
<organism evidence="4 5">
    <name type="scientific">Trapa natans</name>
    <name type="common">Water chestnut</name>
    <dbReference type="NCBI Taxonomy" id="22666"/>
    <lineage>
        <taxon>Eukaryota</taxon>
        <taxon>Viridiplantae</taxon>
        <taxon>Streptophyta</taxon>
        <taxon>Embryophyta</taxon>
        <taxon>Tracheophyta</taxon>
        <taxon>Spermatophyta</taxon>
        <taxon>Magnoliopsida</taxon>
        <taxon>eudicotyledons</taxon>
        <taxon>Gunneridae</taxon>
        <taxon>Pentapetalae</taxon>
        <taxon>rosids</taxon>
        <taxon>malvids</taxon>
        <taxon>Myrtales</taxon>
        <taxon>Lythraceae</taxon>
        <taxon>Trapa</taxon>
    </lineage>
</organism>
<name>A0AAN7LNL9_TRANT</name>
<dbReference type="EMBL" id="JAXQNO010000011">
    <property type="protein sequence ID" value="KAK4788394.1"/>
    <property type="molecule type" value="Genomic_DNA"/>
</dbReference>
<dbReference type="AlphaFoldDB" id="A0AAN7LNL9"/>
<gene>
    <name evidence="4" type="ORF">SAY86_019713</name>
</gene>
<feature type="domain" description="Glyoxal oxidase N-terminal" evidence="2">
    <location>
        <begin position="102"/>
        <end position="498"/>
    </location>
</feature>
<sequence length="616" mass="68298">MGRRIFSHGINNPRLFPDHRKETVRESQTPPTTMAPFYVKNQSKMGSCSSSSTFTTTTAMIILLLLFCSLIDPASSVDLSLCPTTQNSGKWEMLLSIGISAMHMQLIPTGQVVIFDRTDSGRSNLSLPDGQCRYDLTNKALQVDCTAHSALYDPVSNTARPLTVQTDTWCSSGSLRPDGTLIQTGGFGDGERKVRTFTPCGRFGSCDWVELNEGLHVRRWYSSNQILSDGRVIILGGRSTFTYEFFPKANADEKAVYLNFLRETRDPMEENNLYPFLHLLPDGNLFVFANRRSILFDYNKNKILKEFPEIPGTDKRNYPSTGSSVLLPLRLNGIQSGAAAVAAEVMICGGSPAGAYNMSHRQRIFVAASTSCGRIRLTDPSPEWTMEEMPVRRVMGDMILLPNGEVLIVNGALNGTAGWEDAIDAIKNPVLYRPDEADPKKRFDVLRPTETPRMYHSTAILLPDGRILVGGSNPHVRYNFKAYPYPTELSLEAFYPPYLGQQHALFRPSILSVEAAEQSVSYGQQFSINFVLKVYWPQCRGGISVALIAPSFTTHSFGMNQRLLFLEVGKVEHLSLLAYKVTVAAPPTATVAPPGFYMLSVVHSGIPSQSLWVRVH</sequence>
<dbReference type="InterPro" id="IPR015202">
    <property type="entry name" value="GO-like_E_set"/>
</dbReference>
<dbReference type="Proteomes" id="UP001346149">
    <property type="component" value="Unassembled WGS sequence"/>
</dbReference>
<feature type="domain" description="Galactose oxidase-like Early set" evidence="3">
    <location>
        <begin position="507"/>
        <end position="615"/>
    </location>
</feature>
<dbReference type="InterPro" id="IPR013783">
    <property type="entry name" value="Ig-like_fold"/>
</dbReference>
<evidence type="ECO:0000259" key="2">
    <source>
        <dbReference type="Pfam" id="PF07250"/>
    </source>
</evidence>
<keyword evidence="1" id="KW-0732">Signal</keyword>
<dbReference type="Pfam" id="PF09118">
    <property type="entry name" value="GO-like_E_set"/>
    <property type="match status" value="1"/>
</dbReference>
<dbReference type="InterPro" id="IPR009880">
    <property type="entry name" value="Glyoxal_oxidase_N"/>
</dbReference>
<evidence type="ECO:0000256" key="1">
    <source>
        <dbReference type="ARBA" id="ARBA00022729"/>
    </source>
</evidence>
<dbReference type="SUPFAM" id="SSF50965">
    <property type="entry name" value="Galactose oxidase, central domain"/>
    <property type="match status" value="1"/>
</dbReference>
<proteinExistence type="predicted"/>
<evidence type="ECO:0000313" key="4">
    <source>
        <dbReference type="EMBL" id="KAK4788394.1"/>
    </source>
</evidence>
<evidence type="ECO:0000313" key="5">
    <source>
        <dbReference type="Proteomes" id="UP001346149"/>
    </source>
</evidence>
<reference evidence="4 5" key="1">
    <citation type="journal article" date="2023" name="Hortic Res">
        <title>Pangenome of water caltrop reveals structural variations and asymmetric subgenome divergence after allopolyploidization.</title>
        <authorList>
            <person name="Zhang X."/>
            <person name="Chen Y."/>
            <person name="Wang L."/>
            <person name="Yuan Y."/>
            <person name="Fang M."/>
            <person name="Shi L."/>
            <person name="Lu R."/>
            <person name="Comes H.P."/>
            <person name="Ma Y."/>
            <person name="Chen Y."/>
            <person name="Huang G."/>
            <person name="Zhou Y."/>
            <person name="Zheng Z."/>
            <person name="Qiu Y."/>
        </authorList>
    </citation>
    <scope>NUCLEOTIDE SEQUENCE [LARGE SCALE GENOMIC DNA]</scope>
    <source>
        <strain evidence="4">F231</strain>
    </source>
</reference>
<dbReference type="CDD" id="cd02851">
    <property type="entry name" value="E_set_GO_C"/>
    <property type="match status" value="1"/>
</dbReference>
<comment type="caution">
    <text evidence="4">The sequence shown here is derived from an EMBL/GenBank/DDBJ whole genome shotgun (WGS) entry which is preliminary data.</text>
</comment>
<evidence type="ECO:0008006" key="6">
    <source>
        <dbReference type="Google" id="ProtNLM"/>
    </source>
</evidence>
<dbReference type="PANTHER" id="PTHR32208">
    <property type="entry name" value="SECRETED PROTEIN-RELATED"/>
    <property type="match status" value="1"/>
</dbReference>
<evidence type="ECO:0000259" key="3">
    <source>
        <dbReference type="Pfam" id="PF09118"/>
    </source>
</evidence>
<dbReference type="Gene3D" id="2.130.10.80">
    <property type="entry name" value="Galactose oxidase/kelch, beta-propeller"/>
    <property type="match status" value="1"/>
</dbReference>
<dbReference type="Pfam" id="PF07250">
    <property type="entry name" value="Glyoxal_oxid_N"/>
    <property type="match status" value="1"/>
</dbReference>